<organism evidence="7 8">
    <name type="scientific">Lunasporangiospora selenospora</name>
    <dbReference type="NCBI Taxonomy" id="979761"/>
    <lineage>
        <taxon>Eukaryota</taxon>
        <taxon>Fungi</taxon>
        <taxon>Fungi incertae sedis</taxon>
        <taxon>Mucoromycota</taxon>
        <taxon>Mortierellomycotina</taxon>
        <taxon>Mortierellomycetes</taxon>
        <taxon>Mortierellales</taxon>
        <taxon>Mortierellaceae</taxon>
        <taxon>Lunasporangiospora</taxon>
    </lineage>
</organism>
<dbReference type="InterPro" id="IPR013079">
    <property type="entry name" value="6Phosfructo_kin"/>
</dbReference>
<dbReference type="InterPro" id="IPR003094">
    <property type="entry name" value="6Pfruct_kin"/>
</dbReference>
<name>A0A9P6KF12_9FUNG</name>
<keyword evidence="1" id="KW-0547">Nucleotide-binding</keyword>
<dbReference type="Proteomes" id="UP000780801">
    <property type="component" value="Unassembled WGS sequence"/>
</dbReference>
<dbReference type="GO" id="GO:0004331">
    <property type="term" value="F:fructose-2,6-bisphosphate 2-phosphatase activity"/>
    <property type="evidence" value="ECO:0007669"/>
    <property type="project" value="TreeGrafter"/>
</dbReference>
<dbReference type="Gene3D" id="3.40.50.1240">
    <property type="entry name" value="Phosphoglycerate mutase-like"/>
    <property type="match status" value="1"/>
</dbReference>
<dbReference type="EMBL" id="JAABOA010001039">
    <property type="protein sequence ID" value="KAF9582473.1"/>
    <property type="molecule type" value="Genomic_DNA"/>
</dbReference>
<dbReference type="FunFam" id="3.40.50.300:FF:000644">
    <property type="entry name" value="GpmB, Fructose-2,6-bisphosphatase"/>
    <property type="match status" value="1"/>
</dbReference>
<evidence type="ECO:0000256" key="3">
    <source>
        <dbReference type="PIRSR" id="PIRSR613078-3"/>
    </source>
</evidence>
<dbReference type="AlphaFoldDB" id="A0A9P6KF12"/>
<gene>
    <name evidence="7" type="ORF">BGW38_000163</name>
</gene>
<evidence type="ECO:0000313" key="8">
    <source>
        <dbReference type="Proteomes" id="UP000780801"/>
    </source>
</evidence>
<dbReference type="OrthoDB" id="267323at2759"/>
<feature type="region of interest" description="Disordered" evidence="5">
    <location>
        <begin position="472"/>
        <end position="508"/>
    </location>
</feature>
<evidence type="ECO:0000313" key="7">
    <source>
        <dbReference type="EMBL" id="KAF9582473.1"/>
    </source>
</evidence>
<keyword evidence="8" id="KW-1185">Reference proteome</keyword>
<dbReference type="GO" id="GO:0005524">
    <property type="term" value="F:ATP binding"/>
    <property type="evidence" value="ECO:0007669"/>
    <property type="project" value="UniProtKB-KW"/>
</dbReference>
<evidence type="ECO:0000256" key="4">
    <source>
        <dbReference type="SAM" id="Coils"/>
    </source>
</evidence>
<dbReference type="SMART" id="SM00855">
    <property type="entry name" value="PGAM"/>
    <property type="match status" value="1"/>
</dbReference>
<dbReference type="GO" id="GO:0005829">
    <property type="term" value="C:cytosol"/>
    <property type="evidence" value="ECO:0007669"/>
    <property type="project" value="TreeGrafter"/>
</dbReference>
<keyword evidence="2" id="KW-0067">ATP-binding</keyword>
<reference evidence="7" key="1">
    <citation type="journal article" date="2020" name="Fungal Divers.">
        <title>Resolving the Mortierellaceae phylogeny through synthesis of multi-gene phylogenetics and phylogenomics.</title>
        <authorList>
            <person name="Vandepol N."/>
            <person name="Liber J."/>
            <person name="Desiro A."/>
            <person name="Na H."/>
            <person name="Kennedy M."/>
            <person name="Barry K."/>
            <person name="Grigoriev I.V."/>
            <person name="Miller A.N."/>
            <person name="O'Donnell K."/>
            <person name="Stajich J.E."/>
            <person name="Bonito G."/>
        </authorList>
    </citation>
    <scope>NUCLEOTIDE SEQUENCE</scope>
    <source>
        <strain evidence="7">KOD1015</strain>
    </source>
</reference>
<keyword evidence="4" id="KW-0175">Coiled coil</keyword>
<dbReference type="SUPFAM" id="SSF53254">
    <property type="entry name" value="Phosphoglycerate mutase-like"/>
    <property type="match status" value="1"/>
</dbReference>
<dbReference type="InterPro" id="IPR013078">
    <property type="entry name" value="His_Pase_superF_clade-1"/>
</dbReference>
<evidence type="ECO:0000256" key="2">
    <source>
        <dbReference type="ARBA" id="ARBA00022840"/>
    </source>
</evidence>
<feature type="compositionally biased region" description="Low complexity" evidence="5">
    <location>
        <begin position="480"/>
        <end position="497"/>
    </location>
</feature>
<feature type="domain" description="6-phosphofructo-2-kinase" evidence="6">
    <location>
        <begin position="11"/>
        <end position="225"/>
    </location>
</feature>
<dbReference type="GO" id="GO:0003873">
    <property type="term" value="F:6-phosphofructo-2-kinase activity"/>
    <property type="evidence" value="ECO:0007669"/>
    <property type="project" value="InterPro"/>
</dbReference>
<dbReference type="SUPFAM" id="SSF52540">
    <property type="entry name" value="P-loop containing nucleoside triphosphate hydrolases"/>
    <property type="match status" value="1"/>
</dbReference>
<dbReference type="Gene3D" id="3.40.50.300">
    <property type="entry name" value="P-loop containing nucleotide triphosphate hydrolases"/>
    <property type="match status" value="1"/>
</dbReference>
<dbReference type="PRINTS" id="PR00991">
    <property type="entry name" value="6PFRUCTKNASE"/>
</dbReference>
<dbReference type="Pfam" id="PF00300">
    <property type="entry name" value="His_Phos_1"/>
    <property type="match status" value="1"/>
</dbReference>
<dbReference type="GO" id="GO:0006000">
    <property type="term" value="P:fructose metabolic process"/>
    <property type="evidence" value="ECO:0007669"/>
    <property type="project" value="InterPro"/>
</dbReference>
<feature type="compositionally biased region" description="Low complexity" evidence="5">
    <location>
        <begin position="272"/>
        <end position="285"/>
    </location>
</feature>
<dbReference type="InterPro" id="IPR029033">
    <property type="entry name" value="His_PPase_superfam"/>
</dbReference>
<dbReference type="GO" id="GO:0006003">
    <property type="term" value="P:fructose 2,6-bisphosphate metabolic process"/>
    <property type="evidence" value="ECO:0007669"/>
    <property type="project" value="InterPro"/>
</dbReference>
<dbReference type="PANTHER" id="PTHR10606">
    <property type="entry name" value="6-PHOSPHOFRUCTO-2-KINASE/FRUCTOSE-2,6-BISPHOSPHATASE"/>
    <property type="match status" value="1"/>
</dbReference>
<protein>
    <recommendedName>
        <fullName evidence="6">6-phosphofructo-2-kinase domain-containing protein</fullName>
    </recommendedName>
</protein>
<sequence>MFPGQLYKTESGRLFHAGANAIILVGLPARGKTAISRSLSRYLRWLGVQTKVFSVGNYRRQIIGVEVTNDFFSPVNKATADLRLKIANACLDDMVQWFTEGGQVGILDGSNTTEERRQELVKRFKECNVHAMFIETICDNPDIIDANIRSVKVSSPDYVGWDKQDAVDDFKRRIENHVPFYTTITDLSLTFVKVINAGERIIVNKAQGFLQSKIVYYLTNLHISPRTIYFARNGISLNEQSYKADAPLAPAGHRYAENLKNFVLTLRENTATSSPSSTSPQSETPRQLTVWTSSRKRSFQTAAHFLDHEEIIVRQRSVLADRNPGVCDLMTPQEIEEKYPDECLRAKADPYRHRLPRAESYYDLANRLEKVILELEREKNDVLIVAHESVIRCLYGYLNGLPESEIPSLEIPEGVLLEVVPTAYNTEERRYKIPDTVASVNWQQQSANLMALAGNFPASPMHMDHYLPDSIGRSIHDGNTTISSSTASSPTSTPSISGGLSAATSPLSAGRPQLQIHLPQQSTPEEIVQGPELNF</sequence>
<evidence type="ECO:0000256" key="1">
    <source>
        <dbReference type="ARBA" id="ARBA00022741"/>
    </source>
</evidence>
<evidence type="ECO:0000259" key="6">
    <source>
        <dbReference type="Pfam" id="PF01591"/>
    </source>
</evidence>
<feature type="region of interest" description="Disordered" evidence="5">
    <location>
        <begin position="270"/>
        <end position="290"/>
    </location>
</feature>
<dbReference type="CDD" id="cd07067">
    <property type="entry name" value="HP_PGM_like"/>
    <property type="match status" value="1"/>
</dbReference>
<dbReference type="Pfam" id="PF01591">
    <property type="entry name" value="6PF2K"/>
    <property type="match status" value="1"/>
</dbReference>
<feature type="coiled-coil region" evidence="4">
    <location>
        <begin position="358"/>
        <end position="385"/>
    </location>
</feature>
<dbReference type="PIRSF" id="PIRSF000709">
    <property type="entry name" value="6PFK_2-Ptase"/>
    <property type="match status" value="1"/>
</dbReference>
<proteinExistence type="predicted"/>
<dbReference type="InterPro" id="IPR027417">
    <property type="entry name" value="P-loop_NTPase"/>
</dbReference>
<comment type="caution">
    <text evidence="7">The sequence shown here is derived from an EMBL/GenBank/DDBJ whole genome shotgun (WGS) entry which is preliminary data.</text>
</comment>
<evidence type="ECO:0000256" key="5">
    <source>
        <dbReference type="SAM" id="MobiDB-lite"/>
    </source>
</evidence>
<feature type="site" description="Transition state stabilizer" evidence="3">
    <location>
        <position position="387"/>
    </location>
</feature>
<accession>A0A9P6KF12</accession>
<dbReference type="PANTHER" id="PTHR10606:SF39">
    <property type="entry name" value="6-PHOSPHOFRUCTO-2-KINASE_FRUCTOSE-2,6-BISPHOSPHATASE YLR345W-RELATED"/>
    <property type="match status" value="1"/>
</dbReference>